<dbReference type="PROSITE" id="PS01124">
    <property type="entry name" value="HTH_ARAC_FAMILY_2"/>
    <property type="match status" value="1"/>
</dbReference>
<evidence type="ECO:0000313" key="5">
    <source>
        <dbReference type="EMBL" id="GBG07774.1"/>
    </source>
</evidence>
<comment type="caution">
    <text evidence="5">The sequence shown here is derived from an EMBL/GenBank/DDBJ whole genome shotgun (WGS) entry which is preliminary data.</text>
</comment>
<dbReference type="EMBL" id="BDQX01000108">
    <property type="protein sequence ID" value="GBG07774.1"/>
    <property type="molecule type" value="Genomic_DNA"/>
</dbReference>
<organism evidence="5 6">
    <name type="scientific">Paenibacillus agaridevorans</name>
    <dbReference type="NCBI Taxonomy" id="171404"/>
    <lineage>
        <taxon>Bacteria</taxon>
        <taxon>Bacillati</taxon>
        <taxon>Bacillota</taxon>
        <taxon>Bacilli</taxon>
        <taxon>Bacillales</taxon>
        <taxon>Paenibacillaceae</taxon>
        <taxon>Paenibacillus</taxon>
    </lineage>
</organism>
<feature type="domain" description="HTH araC/xylS-type" evidence="4">
    <location>
        <begin position="181"/>
        <end position="279"/>
    </location>
</feature>
<dbReference type="SMART" id="SM00342">
    <property type="entry name" value="HTH_ARAC"/>
    <property type="match status" value="1"/>
</dbReference>
<evidence type="ECO:0000256" key="1">
    <source>
        <dbReference type="ARBA" id="ARBA00023015"/>
    </source>
</evidence>
<evidence type="ECO:0000259" key="4">
    <source>
        <dbReference type="PROSITE" id="PS01124"/>
    </source>
</evidence>
<keyword evidence="2" id="KW-0238">DNA-binding</keyword>
<dbReference type="Gene3D" id="1.10.10.60">
    <property type="entry name" value="Homeodomain-like"/>
    <property type="match status" value="1"/>
</dbReference>
<dbReference type="PANTHER" id="PTHR43280:SF2">
    <property type="entry name" value="HTH-TYPE TRANSCRIPTIONAL REGULATOR EXSA"/>
    <property type="match status" value="1"/>
</dbReference>
<gene>
    <name evidence="5" type="ORF">PAT3040_02335</name>
</gene>
<dbReference type="InterPro" id="IPR018060">
    <property type="entry name" value="HTH_AraC"/>
</dbReference>
<keyword evidence="1" id="KW-0805">Transcription regulation</keyword>
<dbReference type="PANTHER" id="PTHR43280">
    <property type="entry name" value="ARAC-FAMILY TRANSCRIPTIONAL REGULATOR"/>
    <property type="match status" value="1"/>
</dbReference>
<proteinExistence type="predicted"/>
<dbReference type="GO" id="GO:0003700">
    <property type="term" value="F:DNA-binding transcription factor activity"/>
    <property type="evidence" value="ECO:0007669"/>
    <property type="project" value="InterPro"/>
</dbReference>
<protein>
    <submittedName>
        <fullName evidence="5">AraC family transcriptional regulator</fullName>
    </submittedName>
</protein>
<keyword evidence="3" id="KW-0804">Transcription</keyword>
<dbReference type="GO" id="GO:0043565">
    <property type="term" value="F:sequence-specific DNA binding"/>
    <property type="evidence" value="ECO:0007669"/>
    <property type="project" value="InterPro"/>
</dbReference>
<keyword evidence="6" id="KW-1185">Reference proteome</keyword>
<dbReference type="Proteomes" id="UP000245202">
    <property type="component" value="Unassembled WGS sequence"/>
</dbReference>
<dbReference type="Pfam" id="PF12833">
    <property type="entry name" value="HTH_18"/>
    <property type="match status" value="1"/>
</dbReference>
<accession>A0A2R5EWL0</accession>
<name>A0A2R5EWL0_9BACL</name>
<dbReference type="AlphaFoldDB" id="A0A2R5EWL0"/>
<reference evidence="5 6" key="1">
    <citation type="submission" date="2017-08" db="EMBL/GenBank/DDBJ databases">
        <title>Substantial Increase in Enzyme Production by Combined Drug-Resistance Mutations in Paenibacillus agaridevorans.</title>
        <authorList>
            <person name="Tanaka Y."/>
            <person name="Funane K."/>
            <person name="Hosaka T."/>
            <person name="Shiwa Y."/>
            <person name="Fujita N."/>
            <person name="Miyazaki T."/>
            <person name="Yoshikawa H."/>
            <person name="Murakami K."/>
            <person name="Kasahara K."/>
            <person name="Inaoka T."/>
            <person name="Hiraga Y."/>
            <person name="Ochi K."/>
        </authorList>
    </citation>
    <scope>NUCLEOTIDE SEQUENCE [LARGE SCALE GENOMIC DNA]</scope>
    <source>
        <strain evidence="5 6">T-3040</strain>
    </source>
</reference>
<dbReference type="InterPro" id="IPR009057">
    <property type="entry name" value="Homeodomain-like_sf"/>
</dbReference>
<evidence type="ECO:0000256" key="3">
    <source>
        <dbReference type="ARBA" id="ARBA00023163"/>
    </source>
</evidence>
<evidence type="ECO:0000313" key="6">
    <source>
        <dbReference type="Proteomes" id="UP000245202"/>
    </source>
</evidence>
<sequence>MITMPQVDRYKQRAVNIEFFAVEDCSLLPYTDRFSLIFITSGSIKGLLNDRPICINAPGILCLAGDDEWQVTEKHKLAAQSFNFHPEFLVSAIYVETEDYLPTAPRIQTGRSFFVREHPSMAVPRITEKAYPLLFQWFFVLGTEVQAQSDERWACRIKKYLIQILGLLEDLNRMSQHSPVDAVLEYIHTHYPKKILLEDLTNCAHMNRVTLNQLFQERCGYTAIGYLLSHRLKMACDLLTHTDMSLNDIAGSIGFEYDTYFIKQFTAKKGMSPTTYRIISRKLATHV</sequence>
<dbReference type="SUPFAM" id="SSF46689">
    <property type="entry name" value="Homeodomain-like"/>
    <property type="match status" value="1"/>
</dbReference>
<evidence type="ECO:0000256" key="2">
    <source>
        <dbReference type="ARBA" id="ARBA00023125"/>
    </source>
</evidence>